<evidence type="ECO:0000256" key="3">
    <source>
        <dbReference type="ARBA" id="ARBA00022452"/>
    </source>
</evidence>
<dbReference type="AlphaFoldDB" id="A0A926IQK2"/>
<proteinExistence type="inferred from homology"/>
<dbReference type="Proteomes" id="UP000651085">
    <property type="component" value="Unassembled WGS sequence"/>
</dbReference>
<keyword evidence="7 8" id="KW-0998">Cell outer membrane</keyword>
<dbReference type="InterPro" id="IPR023997">
    <property type="entry name" value="TonB-dep_OMP_SusC/RagA_CS"/>
</dbReference>
<dbReference type="InterPro" id="IPR000531">
    <property type="entry name" value="Beta-barrel_TonB"/>
</dbReference>
<accession>A0A926IQK2</accession>
<dbReference type="GO" id="GO:0009279">
    <property type="term" value="C:cell outer membrane"/>
    <property type="evidence" value="ECO:0007669"/>
    <property type="project" value="UniProtKB-SubCell"/>
</dbReference>
<keyword evidence="13" id="KW-0675">Receptor</keyword>
<evidence type="ECO:0000256" key="5">
    <source>
        <dbReference type="ARBA" id="ARBA00023077"/>
    </source>
</evidence>
<evidence type="ECO:0000313" key="13">
    <source>
        <dbReference type="EMBL" id="MBC8592783.1"/>
    </source>
</evidence>
<feature type="domain" description="TonB-dependent receptor-like beta-barrel" evidence="11">
    <location>
        <begin position="416"/>
        <end position="960"/>
    </location>
</feature>
<sequence>MKNSKVKAWKMIALLLGLFLSSHMYADNIKGKILDEAGEPVIGANVIKKNSTLGTITDLNGTFSIEAVKGDVLQVTYLGYIPVEITVDGKPILVTLHEDVTGLDEVVVVGYGSIEKKKLTSAIASVKSDDFLAGSVKDAGQLIQGKIAGLNISTPSGDPVGGVEIVLRGTNSLKAGSAPLILIDGVPGDLKLVSPDNIASIDVLKDGSAAAIYGTRANNGVILVTTKQAATGKTSISYNGYITTEQIARTPEVLTAAEYRNLLNNGSGYIEENSDYGSSTDWLDEITRTPISHYHSLSLNWGNEKTNVYANISVKDAKGVFLNSDKQDFSGKLTVNHTAFDGLLKFNLNTILSKQDYTITADGDASFNSYAYNMALTANPTAPVRMEDGQWCQPKFLGVDIGTWENPLALLKERKGNNDNFTGRIYGNITFTPIAELKFNLLMSYQRYNQTRGYAQSSRDISNTVYSATPLFASRAATQSEDAMLEFTGQFDKTFNEHQLSVLGGYSYIRNEWEHFWMNNYDFPSDQLTYHNMGMGSALKDGKAGMYSNKTSGNLIGFFARVNYNYKEKYMLTASVRYEGDSKFVGSNQEWGLFPSVSAAWRISKESFMENLTFIDDLKLRAGYGVTGISPSQYYQTISRLKYLGTGNSFYYDGEWVTPLGPANNVNTKFTWEKKHEYNAGLDFSLLKGRISGSVDYYNRVTSDLLWDFSVPVPPNVYGTTTANIGKIRNSGIEVMISGIPVKTRNFSWTPAVTFSYNTNKLSSLDYAQYNVENPRDYFFTNAEEGSYTCTHRIKVGEPIGQIWGYKVVGISEEGKWLFDDPTNPGGTFTTDDSGITVESHGQVLGNSLPKYYLGFNNRFTFKNFDLSIMMRGAFDYSIINQFRLRNENVSNRRSNNKPVSAFDPVFGVSVNKNPVEKITSYYVEKGDFWKIDNITLGYTFSTPKVKYLESFRLYATVNNAFIFTGYSGNDPESASRVGLNPGMDYMNQYPTTRIYTLGVNLNF</sequence>
<dbReference type="InterPro" id="IPR012910">
    <property type="entry name" value="Plug_dom"/>
</dbReference>
<evidence type="ECO:0000256" key="10">
    <source>
        <dbReference type="SAM" id="SignalP"/>
    </source>
</evidence>
<keyword evidence="2 8" id="KW-0813">Transport</keyword>
<evidence type="ECO:0000256" key="8">
    <source>
        <dbReference type="PROSITE-ProRule" id="PRU01360"/>
    </source>
</evidence>
<dbReference type="Pfam" id="PF13715">
    <property type="entry name" value="CarbopepD_reg_2"/>
    <property type="match status" value="1"/>
</dbReference>
<reference evidence="13" key="1">
    <citation type="submission" date="2020-08" db="EMBL/GenBank/DDBJ databases">
        <title>Genome public.</title>
        <authorList>
            <person name="Liu C."/>
            <person name="Sun Q."/>
        </authorList>
    </citation>
    <scope>NUCLEOTIDE SEQUENCE</scope>
    <source>
        <strain evidence="13">N12</strain>
    </source>
</reference>
<evidence type="ECO:0000256" key="4">
    <source>
        <dbReference type="ARBA" id="ARBA00022692"/>
    </source>
</evidence>
<feature type="signal peptide" evidence="10">
    <location>
        <begin position="1"/>
        <end position="26"/>
    </location>
</feature>
<evidence type="ECO:0000256" key="6">
    <source>
        <dbReference type="ARBA" id="ARBA00023136"/>
    </source>
</evidence>
<dbReference type="EMBL" id="JACRTF010000001">
    <property type="protein sequence ID" value="MBC8592783.1"/>
    <property type="molecule type" value="Genomic_DNA"/>
</dbReference>
<keyword evidence="6 8" id="KW-0472">Membrane</keyword>
<dbReference type="SUPFAM" id="SSF56935">
    <property type="entry name" value="Porins"/>
    <property type="match status" value="1"/>
</dbReference>
<keyword evidence="14" id="KW-1185">Reference proteome</keyword>
<keyword evidence="5 9" id="KW-0798">TonB box</keyword>
<evidence type="ECO:0000256" key="9">
    <source>
        <dbReference type="RuleBase" id="RU003357"/>
    </source>
</evidence>
<dbReference type="Gene3D" id="2.170.130.10">
    <property type="entry name" value="TonB-dependent receptor, plug domain"/>
    <property type="match status" value="1"/>
</dbReference>
<gene>
    <name evidence="13" type="ORF">H8744_05860</name>
</gene>
<feature type="domain" description="TonB-dependent receptor plug" evidence="12">
    <location>
        <begin position="116"/>
        <end position="221"/>
    </location>
</feature>
<evidence type="ECO:0000256" key="1">
    <source>
        <dbReference type="ARBA" id="ARBA00004571"/>
    </source>
</evidence>
<dbReference type="Pfam" id="PF00593">
    <property type="entry name" value="TonB_dep_Rec_b-barrel"/>
    <property type="match status" value="1"/>
</dbReference>
<dbReference type="PROSITE" id="PS52016">
    <property type="entry name" value="TONB_DEPENDENT_REC_3"/>
    <property type="match status" value="1"/>
</dbReference>
<evidence type="ECO:0000256" key="7">
    <source>
        <dbReference type="ARBA" id="ARBA00023237"/>
    </source>
</evidence>
<protein>
    <submittedName>
        <fullName evidence="13">TonB-dependent receptor</fullName>
    </submittedName>
</protein>
<dbReference type="InterPro" id="IPR037066">
    <property type="entry name" value="Plug_dom_sf"/>
</dbReference>
<dbReference type="SUPFAM" id="SSF49464">
    <property type="entry name" value="Carboxypeptidase regulatory domain-like"/>
    <property type="match status" value="1"/>
</dbReference>
<dbReference type="NCBIfam" id="TIGR04057">
    <property type="entry name" value="SusC_RagA_signa"/>
    <property type="match status" value="1"/>
</dbReference>
<dbReference type="InterPro" id="IPR023996">
    <property type="entry name" value="TonB-dep_OMP_SusC/RagA"/>
</dbReference>
<dbReference type="NCBIfam" id="TIGR04056">
    <property type="entry name" value="OMP_RagA_SusC"/>
    <property type="match status" value="1"/>
</dbReference>
<comment type="subcellular location">
    <subcellularLocation>
        <location evidence="1 8">Cell outer membrane</location>
        <topology evidence="1 8">Multi-pass membrane protein</topology>
    </subcellularLocation>
</comment>
<evidence type="ECO:0000313" key="14">
    <source>
        <dbReference type="Proteomes" id="UP000651085"/>
    </source>
</evidence>
<name>A0A926IQK2_9BACT</name>
<keyword evidence="3 8" id="KW-1134">Transmembrane beta strand</keyword>
<keyword evidence="10" id="KW-0732">Signal</keyword>
<evidence type="ECO:0000259" key="11">
    <source>
        <dbReference type="Pfam" id="PF00593"/>
    </source>
</evidence>
<dbReference type="RefSeq" id="WP_262433955.1">
    <property type="nucleotide sequence ID" value="NZ_JACRTF010000001.1"/>
</dbReference>
<dbReference type="InterPro" id="IPR008969">
    <property type="entry name" value="CarboxyPept-like_regulatory"/>
</dbReference>
<comment type="similarity">
    <text evidence="8 9">Belongs to the TonB-dependent receptor family.</text>
</comment>
<feature type="chain" id="PRO_5039586652" evidence="10">
    <location>
        <begin position="27"/>
        <end position="1004"/>
    </location>
</feature>
<dbReference type="InterPro" id="IPR039426">
    <property type="entry name" value="TonB-dep_rcpt-like"/>
</dbReference>
<evidence type="ECO:0000259" key="12">
    <source>
        <dbReference type="Pfam" id="PF07715"/>
    </source>
</evidence>
<comment type="caution">
    <text evidence="13">The sequence shown here is derived from an EMBL/GenBank/DDBJ whole genome shotgun (WGS) entry which is preliminary data.</text>
</comment>
<dbReference type="Pfam" id="PF07715">
    <property type="entry name" value="Plug"/>
    <property type="match status" value="1"/>
</dbReference>
<organism evidence="13 14">
    <name type="scientific">Jilunia laotingensis</name>
    <dbReference type="NCBI Taxonomy" id="2763675"/>
    <lineage>
        <taxon>Bacteria</taxon>
        <taxon>Pseudomonadati</taxon>
        <taxon>Bacteroidota</taxon>
        <taxon>Bacteroidia</taxon>
        <taxon>Bacteroidales</taxon>
        <taxon>Bacteroidaceae</taxon>
        <taxon>Jilunia</taxon>
    </lineage>
</organism>
<dbReference type="Gene3D" id="2.40.170.20">
    <property type="entry name" value="TonB-dependent receptor, beta-barrel domain"/>
    <property type="match status" value="1"/>
</dbReference>
<keyword evidence="4 8" id="KW-0812">Transmembrane</keyword>
<evidence type="ECO:0000256" key="2">
    <source>
        <dbReference type="ARBA" id="ARBA00022448"/>
    </source>
</evidence>
<dbReference type="InterPro" id="IPR036942">
    <property type="entry name" value="Beta-barrel_TonB_sf"/>
</dbReference>